<reference evidence="2" key="2">
    <citation type="submission" date="2020-06" db="EMBL/GenBank/DDBJ databases">
        <authorList>
            <person name="Sheffer M."/>
        </authorList>
    </citation>
    <scope>NUCLEOTIDE SEQUENCE</scope>
</reference>
<feature type="transmembrane region" description="Helical" evidence="1">
    <location>
        <begin position="95"/>
        <end position="118"/>
    </location>
</feature>
<keyword evidence="1" id="KW-0472">Membrane</keyword>
<comment type="caution">
    <text evidence="2">The sequence shown here is derived from an EMBL/GenBank/DDBJ whole genome shotgun (WGS) entry which is preliminary data.</text>
</comment>
<proteinExistence type="predicted"/>
<dbReference type="Proteomes" id="UP000807504">
    <property type="component" value="Unassembled WGS sequence"/>
</dbReference>
<evidence type="ECO:0000313" key="2">
    <source>
        <dbReference type="EMBL" id="KAF8773904.1"/>
    </source>
</evidence>
<sequence length="216" mass="24603">MDFNVTEILTLLCKLADSECLKVTANEHSKFSVEEILRANHLSEHLKDKENTVIQGENDAIDCMKNLVMFLVNEEDNPSSTYDNYITSFQSVQGFSLASIFGLVFASFQVVFSHICLFTSFQTIFTRTWNYVFGNYQMSVNVRVAPVSSVLRVLPPTDQNTLTLRIRQIIQQNSITTYDALAAQIEQDSSLVRRIILRHLVEYVDEDLSMTVTRGI</sequence>
<evidence type="ECO:0000256" key="1">
    <source>
        <dbReference type="SAM" id="Phobius"/>
    </source>
</evidence>
<keyword evidence="1" id="KW-1133">Transmembrane helix</keyword>
<evidence type="ECO:0000313" key="3">
    <source>
        <dbReference type="Proteomes" id="UP000807504"/>
    </source>
</evidence>
<gene>
    <name evidence="2" type="ORF">HNY73_016513</name>
</gene>
<name>A0A8T0EKE2_ARGBR</name>
<dbReference type="EMBL" id="JABXBU010002227">
    <property type="protein sequence ID" value="KAF8773904.1"/>
    <property type="molecule type" value="Genomic_DNA"/>
</dbReference>
<organism evidence="2 3">
    <name type="scientific">Argiope bruennichi</name>
    <name type="common">Wasp spider</name>
    <name type="synonym">Aranea bruennichi</name>
    <dbReference type="NCBI Taxonomy" id="94029"/>
    <lineage>
        <taxon>Eukaryota</taxon>
        <taxon>Metazoa</taxon>
        <taxon>Ecdysozoa</taxon>
        <taxon>Arthropoda</taxon>
        <taxon>Chelicerata</taxon>
        <taxon>Arachnida</taxon>
        <taxon>Araneae</taxon>
        <taxon>Araneomorphae</taxon>
        <taxon>Entelegynae</taxon>
        <taxon>Araneoidea</taxon>
        <taxon>Araneidae</taxon>
        <taxon>Argiope</taxon>
    </lineage>
</organism>
<reference evidence="2" key="1">
    <citation type="journal article" date="2020" name="bioRxiv">
        <title>Chromosome-level reference genome of the European wasp spider Argiope bruennichi: a resource for studies on range expansion and evolutionary adaptation.</title>
        <authorList>
            <person name="Sheffer M.M."/>
            <person name="Hoppe A."/>
            <person name="Krehenwinkel H."/>
            <person name="Uhl G."/>
            <person name="Kuss A.W."/>
            <person name="Jensen L."/>
            <person name="Jensen C."/>
            <person name="Gillespie R.G."/>
            <person name="Hoff K.J."/>
            <person name="Prost S."/>
        </authorList>
    </citation>
    <scope>NUCLEOTIDE SEQUENCE</scope>
</reference>
<keyword evidence="1" id="KW-0812">Transmembrane</keyword>
<accession>A0A8T0EKE2</accession>
<protein>
    <submittedName>
        <fullName evidence="2">Uncharacterized protein</fullName>
    </submittedName>
</protein>
<dbReference type="AlphaFoldDB" id="A0A8T0EKE2"/>
<keyword evidence="3" id="KW-1185">Reference proteome</keyword>